<gene>
    <name evidence="1" type="ORF">GCM10010384_43160</name>
</gene>
<organism evidence="1 2">
    <name type="scientific">Streptomyces djakartensis</name>
    <dbReference type="NCBI Taxonomy" id="68193"/>
    <lineage>
        <taxon>Bacteria</taxon>
        <taxon>Bacillati</taxon>
        <taxon>Actinomycetota</taxon>
        <taxon>Actinomycetes</taxon>
        <taxon>Kitasatosporales</taxon>
        <taxon>Streptomycetaceae</taxon>
        <taxon>Streptomyces</taxon>
    </lineage>
</organism>
<evidence type="ECO:0000313" key="2">
    <source>
        <dbReference type="Proteomes" id="UP000653308"/>
    </source>
</evidence>
<dbReference type="EMBL" id="BMWE01000012">
    <property type="protein sequence ID" value="GGY31322.1"/>
    <property type="molecule type" value="Genomic_DNA"/>
</dbReference>
<evidence type="ECO:0008006" key="3">
    <source>
        <dbReference type="Google" id="ProtNLM"/>
    </source>
</evidence>
<evidence type="ECO:0000313" key="1">
    <source>
        <dbReference type="EMBL" id="GGY31322.1"/>
    </source>
</evidence>
<keyword evidence="2" id="KW-1185">Reference proteome</keyword>
<accession>A0ABQ3A3P8</accession>
<comment type="caution">
    <text evidence="1">The sequence shown here is derived from an EMBL/GenBank/DDBJ whole genome shotgun (WGS) entry which is preliminary data.</text>
</comment>
<sequence length="45" mass="5377">MVDVTEPSRLLDLPQGHFHTRLHRNGLETALYLDRWMRLYDIAPE</sequence>
<reference evidence="2" key="1">
    <citation type="journal article" date="2019" name="Int. J. Syst. Evol. Microbiol.">
        <title>The Global Catalogue of Microorganisms (GCM) 10K type strain sequencing project: providing services to taxonomists for standard genome sequencing and annotation.</title>
        <authorList>
            <consortium name="The Broad Institute Genomics Platform"/>
            <consortium name="The Broad Institute Genome Sequencing Center for Infectious Disease"/>
            <person name="Wu L."/>
            <person name="Ma J."/>
        </authorList>
    </citation>
    <scope>NUCLEOTIDE SEQUENCE [LARGE SCALE GENOMIC DNA]</scope>
    <source>
        <strain evidence="2">JCM 4957</strain>
    </source>
</reference>
<protein>
    <recommendedName>
        <fullName evidence="3">AraC family transcriptional regulator</fullName>
    </recommendedName>
</protein>
<proteinExistence type="predicted"/>
<name>A0ABQ3A3P8_9ACTN</name>
<dbReference type="Proteomes" id="UP000653308">
    <property type="component" value="Unassembled WGS sequence"/>
</dbReference>